<dbReference type="PANTHER" id="PTHR47659">
    <property type="entry name" value="ZN(II)2CYS6 TRANSCRIPTION FACTOR (EUROFUNG)-RELATED"/>
    <property type="match status" value="1"/>
</dbReference>
<feature type="domain" description="PAS" evidence="6">
    <location>
        <begin position="257"/>
        <end position="300"/>
    </location>
</feature>
<dbReference type="CDD" id="cd00130">
    <property type="entry name" value="PAS"/>
    <property type="match status" value="1"/>
</dbReference>
<dbReference type="GO" id="GO:0000981">
    <property type="term" value="F:DNA-binding transcription factor activity, RNA polymerase II-specific"/>
    <property type="evidence" value="ECO:0007669"/>
    <property type="project" value="InterPro"/>
</dbReference>
<feature type="region of interest" description="Disordered" evidence="4">
    <location>
        <begin position="482"/>
        <end position="518"/>
    </location>
</feature>
<comment type="caution">
    <text evidence="7">The sequence shown here is derived from an EMBL/GenBank/DDBJ whole genome shotgun (WGS) entry which is preliminary data.</text>
</comment>
<feature type="compositionally biased region" description="Polar residues" evidence="4">
    <location>
        <begin position="671"/>
        <end position="689"/>
    </location>
</feature>
<keyword evidence="3" id="KW-0539">Nucleus</keyword>
<reference evidence="7" key="1">
    <citation type="submission" date="2019-10" db="EMBL/GenBank/DDBJ databases">
        <title>Conservation and host-specific expression of non-tandemly repeated heterogenous ribosome RNA gene in arbuscular mycorrhizal fungi.</title>
        <authorList>
            <person name="Maeda T."/>
            <person name="Kobayashi Y."/>
            <person name="Nakagawa T."/>
            <person name="Ezawa T."/>
            <person name="Yamaguchi K."/>
            <person name="Bino T."/>
            <person name="Nishimoto Y."/>
            <person name="Shigenobu S."/>
            <person name="Kawaguchi M."/>
        </authorList>
    </citation>
    <scope>NUCLEOTIDE SEQUENCE</scope>
    <source>
        <strain evidence="7">HR1</strain>
    </source>
</reference>
<feature type="compositionally biased region" description="Polar residues" evidence="4">
    <location>
        <begin position="1"/>
        <end position="28"/>
    </location>
</feature>
<dbReference type="PROSITE" id="PS50112">
    <property type="entry name" value="PAS"/>
    <property type="match status" value="1"/>
</dbReference>
<dbReference type="CDD" id="cd00067">
    <property type="entry name" value="GAL4"/>
    <property type="match status" value="1"/>
</dbReference>
<feature type="domain" description="Zn(2)-C6 fungal-type" evidence="5">
    <location>
        <begin position="103"/>
        <end position="132"/>
    </location>
</feature>
<feature type="compositionally biased region" description="Basic residues" evidence="4">
    <location>
        <begin position="140"/>
        <end position="151"/>
    </location>
</feature>
<evidence type="ECO:0000259" key="5">
    <source>
        <dbReference type="PROSITE" id="PS50048"/>
    </source>
</evidence>
<dbReference type="AlphaFoldDB" id="A0A8H3QM80"/>
<feature type="region of interest" description="Disordered" evidence="4">
    <location>
        <begin position="671"/>
        <end position="700"/>
    </location>
</feature>
<dbReference type="SUPFAM" id="SSF57701">
    <property type="entry name" value="Zn2/Cys6 DNA-binding domain"/>
    <property type="match status" value="1"/>
</dbReference>
<organism evidence="7 8">
    <name type="scientific">Rhizophagus clarus</name>
    <dbReference type="NCBI Taxonomy" id="94130"/>
    <lineage>
        <taxon>Eukaryota</taxon>
        <taxon>Fungi</taxon>
        <taxon>Fungi incertae sedis</taxon>
        <taxon>Mucoromycota</taxon>
        <taxon>Glomeromycotina</taxon>
        <taxon>Glomeromycetes</taxon>
        <taxon>Glomerales</taxon>
        <taxon>Glomeraceae</taxon>
        <taxon>Rhizophagus</taxon>
    </lineage>
</organism>
<keyword evidence="2" id="KW-0010">Activator</keyword>
<feature type="region of interest" description="Disordered" evidence="4">
    <location>
        <begin position="564"/>
        <end position="592"/>
    </location>
</feature>
<evidence type="ECO:0000256" key="1">
    <source>
        <dbReference type="ARBA" id="ARBA00022723"/>
    </source>
</evidence>
<dbReference type="InterPro" id="IPR000014">
    <property type="entry name" value="PAS"/>
</dbReference>
<feature type="compositionally biased region" description="Polar residues" evidence="4">
    <location>
        <begin position="164"/>
        <end position="200"/>
    </location>
</feature>
<dbReference type="SMART" id="SM00066">
    <property type="entry name" value="GAL4"/>
    <property type="match status" value="1"/>
</dbReference>
<feature type="region of interest" description="Disordered" evidence="4">
    <location>
        <begin position="1"/>
        <end position="94"/>
    </location>
</feature>
<evidence type="ECO:0000313" key="8">
    <source>
        <dbReference type="Proteomes" id="UP000615446"/>
    </source>
</evidence>
<dbReference type="PANTHER" id="PTHR47659:SF1">
    <property type="entry name" value="TRANSCRIPTION ACTIVATOR OF GLUCONEOGENESIS ERT1"/>
    <property type="match status" value="1"/>
</dbReference>
<dbReference type="PROSITE" id="PS50048">
    <property type="entry name" value="ZN2_CY6_FUNGAL_2"/>
    <property type="match status" value="1"/>
</dbReference>
<dbReference type="InterPro" id="IPR035965">
    <property type="entry name" value="PAS-like_dom_sf"/>
</dbReference>
<proteinExistence type="predicted"/>
<dbReference type="GO" id="GO:0008270">
    <property type="term" value="F:zinc ion binding"/>
    <property type="evidence" value="ECO:0007669"/>
    <property type="project" value="InterPro"/>
</dbReference>
<keyword evidence="1" id="KW-0479">Metal-binding</keyword>
<gene>
    <name evidence="7" type="ORF">RCL2_001141600</name>
</gene>
<feature type="compositionally biased region" description="Low complexity" evidence="4">
    <location>
        <begin position="72"/>
        <end position="83"/>
    </location>
</feature>
<protein>
    <submittedName>
        <fullName evidence="7">Zn(2)-C6 fungal-specific transcription factor</fullName>
    </submittedName>
</protein>
<dbReference type="InterPro" id="IPR013655">
    <property type="entry name" value="PAS_fold_3"/>
</dbReference>
<sequence>METSRRTFPSLSPYSLNDTHIPASQQPPTFHYDSNDHQRLYTPSEHHIPSYSSYANNPRVRTGADTSTSKQSSSLGMMNSGLGVEEGSSGTMKRTNKTHVPSACVNCKRAHLACDVSRPCKRCVALGKVDTCIDIKHKKRGRPKLKDKKPHPYNTHATADAKTWVQNPQFLPPATTNSNPNLHQQNDQPPNSSTLIQTTQHSSSRHHLHHNNHNRHHSTPYIKSPKFIPRQQTYPQQDNTPVITMFLAIDNIACARVSDECLGIMGYYPSELVHKSLYEYVHTQDREKLRKMISSLLDDANRFYNQTNHQHQYQFSSPLSDLITTEDPGFSQINPEILQVPAQGGQIIEISDVLHLKQRIGPYDMYEVRMYLGGGFYADLTRKETWNKLYIVALFKRIKSGTSFSNEGSNYVQPRVNGNFSTQITSPPTTTIDPALLTMHTSINNNNIGSPNSSLGVVRSGLLSPVLSPRQPEIGPSPPLYNEINHSPHSSHSSHTYFGHRKPLHPCNSHDHSSQDRNISETFSSFVSRPNPITPIISRHEPLVSPSTCSPSSCSSSTCSSSTCSPPTCSPSGSQSPFSFERRPSAFNSVRSPPALSIPFYNEIENKSLDSSPYTINQSNRFHNNNNNNNDNIAFHSHQNNHDEISSDNSFPTFRNNERVEDMVIPTIPRKTSSHMSAVRDGSTSTTRMSVFGSGGKIIG</sequence>
<dbReference type="Proteomes" id="UP000615446">
    <property type="component" value="Unassembled WGS sequence"/>
</dbReference>
<dbReference type="SUPFAM" id="SSF55785">
    <property type="entry name" value="PYP-like sensor domain (PAS domain)"/>
    <property type="match status" value="1"/>
</dbReference>
<dbReference type="InterPro" id="IPR001138">
    <property type="entry name" value="Zn2Cys6_DnaBD"/>
</dbReference>
<dbReference type="InterPro" id="IPR050335">
    <property type="entry name" value="ERT1_acuK_gluconeogen_tf"/>
</dbReference>
<feature type="compositionally biased region" description="Basic residues" evidence="4">
    <location>
        <begin position="203"/>
        <end position="218"/>
    </location>
</feature>
<dbReference type="InterPro" id="IPR036864">
    <property type="entry name" value="Zn2-C6_fun-type_DNA-bd_sf"/>
</dbReference>
<dbReference type="OrthoDB" id="1555531at2759"/>
<evidence type="ECO:0000259" key="6">
    <source>
        <dbReference type="PROSITE" id="PS50112"/>
    </source>
</evidence>
<dbReference type="PROSITE" id="PS00463">
    <property type="entry name" value="ZN2_CY6_FUNGAL_1"/>
    <property type="match status" value="1"/>
</dbReference>
<dbReference type="EMBL" id="BLAL01000079">
    <property type="protein sequence ID" value="GES84292.1"/>
    <property type="molecule type" value="Genomic_DNA"/>
</dbReference>
<dbReference type="Gene3D" id="3.30.450.20">
    <property type="entry name" value="PAS domain"/>
    <property type="match status" value="1"/>
</dbReference>
<feature type="compositionally biased region" description="Basic and acidic residues" evidence="4">
    <location>
        <begin position="33"/>
        <end position="48"/>
    </location>
</feature>
<name>A0A8H3QM80_9GLOM</name>
<evidence type="ECO:0000256" key="2">
    <source>
        <dbReference type="ARBA" id="ARBA00023159"/>
    </source>
</evidence>
<feature type="compositionally biased region" description="Basic and acidic residues" evidence="4">
    <location>
        <begin position="508"/>
        <end position="518"/>
    </location>
</feature>
<feature type="region of interest" description="Disordered" evidence="4">
    <location>
        <begin position="140"/>
        <end position="223"/>
    </location>
</feature>
<accession>A0A8H3QM80</accession>
<feature type="region of interest" description="Disordered" evidence="4">
    <location>
        <begin position="635"/>
        <end position="654"/>
    </location>
</feature>
<evidence type="ECO:0000256" key="4">
    <source>
        <dbReference type="SAM" id="MobiDB-lite"/>
    </source>
</evidence>
<dbReference type="Pfam" id="PF08447">
    <property type="entry name" value="PAS_3"/>
    <property type="match status" value="1"/>
</dbReference>
<evidence type="ECO:0000256" key="3">
    <source>
        <dbReference type="ARBA" id="ARBA00023242"/>
    </source>
</evidence>
<evidence type="ECO:0000313" key="7">
    <source>
        <dbReference type="EMBL" id="GES84292.1"/>
    </source>
</evidence>